<dbReference type="EMBL" id="SSOB01000020">
    <property type="protein sequence ID" value="THF77352.1"/>
    <property type="molecule type" value="Genomic_DNA"/>
</dbReference>
<accession>A0A4S4BQW3</accession>
<sequence length="183" mass="20998">MELNNKLALIVALYLSKFDTIAFKKLGFKNATDAFNEISTSLSVKANTIKNMRDEFDSIHDNPRQGWYQRPLRPSRLKVIEAFQNLSEEELYEIVVEIIENKQFKDSDECLEMIGPISDKEKRRTAGKRKFILRGPTGKKAEEIFIEYFNQHKVPMVLTLTYFVGERITDNDVGVRASGTTAA</sequence>
<name>A0A4S4BQW3_9BACL</name>
<dbReference type="RefSeq" id="WP_136370997.1">
    <property type="nucleotide sequence ID" value="NZ_SSOB01000020.1"/>
</dbReference>
<reference evidence="1 2" key="1">
    <citation type="submission" date="2019-04" db="EMBL/GenBank/DDBJ databases">
        <title>Cohnella sp. nov. isolated from preserved vegetables.</title>
        <authorList>
            <person name="Lin S.-Y."/>
            <person name="Hung M.-H."/>
            <person name="Young C.-C."/>
        </authorList>
    </citation>
    <scope>NUCLEOTIDE SEQUENCE [LARGE SCALE GENOMIC DNA]</scope>
    <source>
        <strain evidence="1 2">CC-MHH1044</strain>
    </source>
</reference>
<protein>
    <submittedName>
        <fullName evidence="1">Uncharacterized protein</fullName>
    </submittedName>
</protein>
<evidence type="ECO:0000313" key="2">
    <source>
        <dbReference type="Proteomes" id="UP000310636"/>
    </source>
</evidence>
<dbReference type="AlphaFoldDB" id="A0A4S4BQW3"/>
<proteinExistence type="predicted"/>
<dbReference type="OrthoDB" id="7059877at2"/>
<comment type="caution">
    <text evidence="1">The sequence shown here is derived from an EMBL/GenBank/DDBJ whole genome shotgun (WGS) entry which is preliminary data.</text>
</comment>
<dbReference type="Proteomes" id="UP000310636">
    <property type="component" value="Unassembled WGS sequence"/>
</dbReference>
<evidence type="ECO:0000313" key="1">
    <source>
        <dbReference type="EMBL" id="THF77352.1"/>
    </source>
</evidence>
<keyword evidence="2" id="KW-1185">Reference proteome</keyword>
<organism evidence="1 2">
    <name type="scientific">Cohnella fermenti</name>
    <dbReference type="NCBI Taxonomy" id="2565925"/>
    <lineage>
        <taxon>Bacteria</taxon>
        <taxon>Bacillati</taxon>
        <taxon>Bacillota</taxon>
        <taxon>Bacilli</taxon>
        <taxon>Bacillales</taxon>
        <taxon>Paenibacillaceae</taxon>
        <taxon>Cohnella</taxon>
    </lineage>
</organism>
<gene>
    <name evidence="1" type="ORF">E6C55_16960</name>
</gene>